<sequence length="194" mass="22468">SSQGSSSNGASLPRKRARQDPSGKDGEQPSRNKKRSDSGSGSTAAQRFLACPYWKREPQRSRDCCKLKLKRIRDVKQHLHRRHTPGFYCEVCYAIFPDDDSHQDHILLSQCRRQPNTQLDGISHAQQRALSRKSNPSLTEEEQWFDIWKILFPAFQHPFSAYIDAELSADLCLFREHWQRTGHEVLLDTLRRHG</sequence>
<evidence type="ECO:0000256" key="1">
    <source>
        <dbReference type="SAM" id="MobiDB-lite"/>
    </source>
</evidence>
<dbReference type="Proteomes" id="UP001283341">
    <property type="component" value="Unassembled WGS sequence"/>
</dbReference>
<organism evidence="2 3">
    <name type="scientific">Apodospora peruviana</name>
    <dbReference type="NCBI Taxonomy" id="516989"/>
    <lineage>
        <taxon>Eukaryota</taxon>
        <taxon>Fungi</taxon>
        <taxon>Dikarya</taxon>
        <taxon>Ascomycota</taxon>
        <taxon>Pezizomycotina</taxon>
        <taxon>Sordariomycetes</taxon>
        <taxon>Sordariomycetidae</taxon>
        <taxon>Sordariales</taxon>
        <taxon>Lasiosphaeriaceae</taxon>
        <taxon>Apodospora</taxon>
    </lineage>
</organism>
<proteinExistence type="predicted"/>
<evidence type="ECO:0000313" key="3">
    <source>
        <dbReference type="Proteomes" id="UP001283341"/>
    </source>
</evidence>
<evidence type="ECO:0000313" key="2">
    <source>
        <dbReference type="EMBL" id="KAK3314013.1"/>
    </source>
</evidence>
<accession>A0AAE0M043</accession>
<gene>
    <name evidence="2" type="ORF">B0H66DRAFT_449378</name>
</gene>
<keyword evidence="3" id="KW-1185">Reference proteome</keyword>
<evidence type="ECO:0008006" key="4">
    <source>
        <dbReference type="Google" id="ProtNLM"/>
    </source>
</evidence>
<reference evidence="2" key="2">
    <citation type="submission" date="2023-06" db="EMBL/GenBank/DDBJ databases">
        <authorList>
            <consortium name="Lawrence Berkeley National Laboratory"/>
            <person name="Haridas S."/>
            <person name="Hensen N."/>
            <person name="Bonometti L."/>
            <person name="Westerberg I."/>
            <person name="Brannstrom I.O."/>
            <person name="Guillou S."/>
            <person name="Cros-Aarteil S."/>
            <person name="Calhoun S."/>
            <person name="Kuo A."/>
            <person name="Mondo S."/>
            <person name="Pangilinan J."/>
            <person name="Riley R."/>
            <person name="Labutti K."/>
            <person name="Andreopoulos B."/>
            <person name="Lipzen A."/>
            <person name="Chen C."/>
            <person name="Yanf M."/>
            <person name="Daum C."/>
            <person name="Ng V."/>
            <person name="Clum A."/>
            <person name="Steindorff A."/>
            <person name="Ohm R."/>
            <person name="Martin F."/>
            <person name="Silar P."/>
            <person name="Natvig D."/>
            <person name="Lalanne C."/>
            <person name="Gautier V."/>
            <person name="Ament-Velasquez S.L."/>
            <person name="Kruys A."/>
            <person name="Hutchinson M.I."/>
            <person name="Powell A.J."/>
            <person name="Barry K."/>
            <person name="Miller A.N."/>
            <person name="Grigoriev I.V."/>
            <person name="Debuchy R."/>
            <person name="Gladieux P."/>
            <person name="Thoren M.H."/>
            <person name="Johannesson H."/>
        </authorList>
    </citation>
    <scope>NUCLEOTIDE SEQUENCE</scope>
    <source>
        <strain evidence="2">CBS 118394</strain>
    </source>
</reference>
<feature type="compositionally biased region" description="Basic and acidic residues" evidence="1">
    <location>
        <begin position="18"/>
        <end position="30"/>
    </location>
</feature>
<feature type="non-terminal residue" evidence="2">
    <location>
        <position position="1"/>
    </location>
</feature>
<feature type="non-terminal residue" evidence="2">
    <location>
        <position position="194"/>
    </location>
</feature>
<reference evidence="2" key="1">
    <citation type="journal article" date="2023" name="Mol. Phylogenet. Evol.">
        <title>Genome-scale phylogeny and comparative genomics of the fungal order Sordariales.</title>
        <authorList>
            <person name="Hensen N."/>
            <person name="Bonometti L."/>
            <person name="Westerberg I."/>
            <person name="Brannstrom I.O."/>
            <person name="Guillou S."/>
            <person name="Cros-Aarteil S."/>
            <person name="Calhoun S."/>
            <person name="Haridas S."/>
            <person name="Kuo A."/>
            <person name="Mondo S."/>
            <person name="Pangilinan J."/>
            <person name="Riley R."/>
            <person name="LaButti K."/>
            <person name="Andreopoulos B."/>
            <person name="Lipzen A."/>
            <person name="Chen C."/>
            <person name="Yan M."/>
            <person name="Daum C."/>
            <person name="Ng V."/>
            <person name="Clum A."/>
            <person name="Steindorff A."/>
            <person name="Ohm R.A."/>
            <person name="Martin F."/>
            <person name="Silar P."/>
            <person name="Natvig D.O."/>
            <person name="Lalanne C."/>
            <person name="Gautier V."/>
            <person name="Ament-Velasquez S.L."/>
            <person name="Kruys A."/>
            <person name="Hutchinson M.I."/>
            <person name="Powell A.J."/>
            <person name="Barry K."/>
            <person name="Miller A.N."/>
            <person name="Grigoriev I.V."/>
            <person name="Debuchy R."/>
            <person name="Gladieux P."/>
            <person name="Hiltunen Thoren M."/>
            <person name="Johannesson H."/>
        </authorList>
    </citation>
    <scope>NUCLEOTIDE SEQUENCE</scope>
    <source>
        <strain evidence="2">CBS 118394</strain>
    </source>
</reference>
<protein>
    <recommendedName>
        <fullName evidence="4">C2H2-type domain-containing protein</fullName>
    </recommendedName>
</protein>
<feature type="region of interest" description="Disordered" evidence="1">
    <location>
        <begin position="1"/>
        <end position="44"/>
    </location>
</feature>
<dbReference type="PANTHER" id="PTHR38166:SF1">
    <property type="entry name" value="C2H2-TYPE DOMAIN-CONTAINING PROTEIN"/>
    <property type="match status" value="1"/>
</dbReference>
<dbReference type="AlphaFoldDB" id="A0AAE0M043"/>
<comment type="caution">
    <text evidence="2">The sequence shown here is derived from an EMBL/GenBank/DDBJ whole genome shotgun (WGS) entry which is preliminary data.</text>
</comment>
<feature type="compositionally biased region" description="Low complexity" evidence="1">
    <location>
        <begin position="1"/>
        <end position="11"/>
    </location>
</feature>
<dbReference type="EMBL" id="JAUEDM010000007">
    <property type="protein sequence ID" value="KAK3314013.1"/>
    <property type="molecule type" value="Genomic_DNA"/>
</dbReference>
<dbReference type="PANTHER" id="PTHR38166">
    <property type="entry name" value="C2H2-TYPE DOMAIN-CONTAINING PROTEIN-RELATED"/>
    <property type="match status" value="1"/>
</dbReference>
<name>A0AAE0M043_9PEZI</name>